<dbReference type="InterPro" id="IPR036249">
    <property type="entry name" value="Thioredoxin-like_sf"/>
</dbReference>
<organism evidence="2 3">
    <name type="scientific">Mycoplasmopsis ciconiae</name>
    <dbReference type="NCBI Taxonomy" id="561067"/>
    <lineage>
        <taxon>Bacteria</taxon>
        <taxon>Bacillati</taxon>
        <taxon>Mycoplasmatota</taxon>
        <taxon>Mycoplasmoidales</taxon>
        <taxon>Metamycoplasmataceae</taxon>
        <taxon>Mycoplasmopsis</taxon>
    </lineage>
</organism>
<evidence type="ECO:0000313" key="2">
    <source>
        <dbReference type="EMBL" id="MEE3928449.1"/>
    </source>
</evidence>
<dbReference type="CDD" id="cd02977">
    <property type="entry name" value="ArsC_family"/>
    <property type="match status" value="1"/>
</dbReference>
<dbReference type="NCBIfam" id="TIGR01617">
    <property type="entry name" value="arsC_related"/>
    <property type="match status" value="1"/>
</dbReference>
<dbReference type="EMBL" id="JAZDWZ010000007">
    <property type="protein sequence ID" value="MEE3928449.1"/>
    <property type="molecule type" value="Genomic_DNA"/>
</dbReference>
<dbReference type="Proteomes" id="UP001344817">
    <property type="component" value="Unassembled WGS sequence"/>
</dbReference>
<gene>
    <name evidence="2" type="ORF">V2E24_02555</name>
</gene>
<dbReference type="Pfam" id="PF03960">
    <property type="entry name" value="ArsC"/>
    <property type="match status" value="1"/>
</dbReference>
<dbReference type="Gene3D" id="3.40.30.10">
    <property type="entry name" value="Glutaredoxin"/>
    <property type="match status" value="1"/>
</dbReference>
<dbReference type="PANTHER" id="PTHR30041:SF8">
    <property type="entry name" value="PROTEIN YFFB"/>
    <property type="match status" value="1"/>
</dbReference>
<proteinExistence type="inferred from homology"/>
<sequence>MNKFYGYKKCSTSNKAEKYLQEFNVEYQFIDLKEKGITKTTLKKVLRAKKDIKKILNTSGNSYKEMNLKDKLADLSNDEVIDLMVKDPMLVKRPIFIDEEHDKIYVGFVNNEFK</sequence>
<name>A0ABU7MLN7_9BACT</name>
<comment type="caution">
    <text evidence="2">The sequence shown here is derived from an EMBL/GenBank/DDBJ whole genome shotgun (WGS) entry which is preliminary data.</text>
</comment>
<keyword evidence="3" id="KW-1185">Reference proteome</keyword>
<dbReference type="PROSITE" id="PS51353">
    <property type="entry name" value="ARSC"/>
    <property type="match status" value="1"/>
</dbReference>
<dbReference type="InterPro" id="IPR006660">
    <property type="entry name" value="Arsenate_reductase-like"/>
</dbReference>
<dbReference type="PANTHER" id="PTHR30041">
    <property type="entry name" value="ARSENATE REDUCTASE"/>
    <property type="match status" value="1"/>
</dbReference>
<dbReference type="RefSeq" id="WP_330500861.1">
    <property type="nucleotide sequence ID" value="NZ_JAZDWZ010000007.1"/>
</dbReference>
<reference evidence="2" key="1">
    <citation type="submission" date="2024-01" db="EMBL/GenBank/DDBJ databases">
        <title>Genome sequence of Mycoplasma ciconiae type strain DSM 25251.</title>
        <authorList>
            <person name="Spergser J."/>
        </authorList>
    </citation>
    <scope>NUCLEOTIDE SEQUENCE [LARGE SCALE GENOMIC DNA]</scope>
    <source>
        <strain evidence="2">DSM 25251</strain>
    </source>
</reference>
<dbReference type="InterPro" id="IPR006504">
    <property type="entry name" value="Tscrpt_reg_Spx/MgsR"/>
</dbReference>
<evidence type="ECO:0000313" key="3">
    <source>
        <dbReference type="Proteomes" id="UP001344817"/>
    </source>
</evidence>
<comment type="similarity">
    <text evidence="1">Belongs to the ArsC family.</text>
</comment>
<dbReference type="SUPFAM" id="SSF52833">
    <property type="entry name" value="Thioredoxin-like"/>
    <property type="match status" value="1"/>
</dbReference>
<protein>
    <submittedName>
        <fullName evidence="2">Spx/MgsR family RNA polymerase-binding regulatory protein</fullName>
    </submittedName>
</protein>
<evidence type="ECO:0000256" key="1">
    <source>
        <dbReference type="PROSITE-ProRule" id="PRU01282"/>
    </source>
</evidence>
<accession>A0ABU7MLN7</accession>